<gene>
    <name evidence="1" type="ORF">DXT99_08145</name>
</gene>
<sequence>MSERTGFLNNLDKCNLVVLTPVSKDRTYCRFFLDGLYMDRMYVSDPALVAKLSQLSGKGEEISTGGVARLKQLFMGVAIL</sequence>
<protein>
    <submittedName>
        <fullName evidence="1">Uncharacterized protein</fullName>
    </submittedName>
</protein>
<dbReference type="RefSeq" id="WP_115565051.1">
    <property type="nucleotide sequence ID" value="NZ_QRGR01000008.1"/>
</dbReference>
<dbReference type="EMBL" id="QRGR01000008">
    <property type="protein sequence ID" value="RDV15456.1"/>
    <property type="molecule type" value="Genomic_DNA"/>
</dbReference>
<organism evidence="1 2">
    <name type="scientific">Pontibacter diazotrophicus</name>
    <dbReference type="NCBI Taxonomy" id="1400979"/>
    <lineage>
        <taxon>Bacteria</taxon>
        <taxon>Pseudomonadati</taxon>
        <taxon>Bacteroidota</taxon>
        <taxon>Cytophagia</taxon>
        <taxon>Cytophagales</taxon>
        <taxon>Hymenobacteraceae</taxon>
        <taxon>Pontibacter</taxon>
    </lineage>
</organism>
<keyword evidence="2" id="KW-1185">Reference proteome</keyword>
<proteinExistence type="predicted"/>
<name>A0A3D8LDT0_9BACT</name>
<comment type="caution">
    <text evidence="1">The sequence shown here is derived from an EMBL/GenBank/DDBJ whole genome shotgun (WGS) entry which is preliminary data.</text>
</comment>
<accession>A0A3D8LDT0</accession>
<evidence type="ECO:0000313" key="1">
    <source>
        <dbReference type="EMBL" id="RDV15456.1"/>
    </source>
</evidence>
<evidence type="ECO:0000313" key="2">
    <source>
        <dbReference type="Proteomes" id="UP000256708"/>
    </source>
</evidence>
<dbReference type="OrthoDB" id="853724at2"/>
<dbReference type="Proteomes" id="UP000256708">
    <property type="component" value="Unassembled WGS sequence"/>
</dbReference>
<reference evidence="2" key="1">
    <citation type="submission" date="2018-08" db="EMBL/GenBank/DDBJ databases">
        <authorList>
            <person name="Liu Z.-W."/>
            <person name="Du Z.-J."/>
        </authorList>
    </citation>
    <scope>NUCLEOTIDE SEQUENCE [LARGE SCALE GENOMIC DNA]</scope>
    <source>
        <strain evidence="2">H4X</strain>
    </source>
</reference>
<dbReference type="AlphaFoldDB" id="A0A3D8LDT0"/>